<keyword evidence="2" id="KW-1185">Reference proteome</keyword>
<proteinExistence type="predicted"/>
<accession>A0ACB8SH81</accession>
<sequence>MLIFSDSHCPARICILGSGGMGKTALALTTLHHLAVQDHFKDAIYFVSCEACMTAPALLAEIAQALGILSDQSVPLDQLIISFLGSSGSCLICLDNFETPWDQDICAKRAIEALLARIASLPTVTLLLTMRGDERPAEIAWTRPFLPPLRPLESHVAQQTFEAISGNWDQWAEKLIQVVDGLPLAITLLAHLAQSLPCQQLWQRWEGKHVASIERNKGHKLTSLELSIQLSIEGTRMKTNPESIFLLGLLSMLPSGLNLNKIDIFQSIFPGLSDILESLIPLQQSSLAYISPDDFLHTHPLIRYYCKSHHPPDTELRCAAQKYYIQLAHKDNVGNIAVFNDQLAEFQNTGSVLASCLLNTFWLTNPDQPYPLFIEAVLQYSKFGAKMGQFSDALFVRIKKCALELSMADQRNLLITWAWCYTHIDKCTLAREKFREALHWSEDTNDYIGQGNALYGLGEIDLVENNIGSAFNHYTKALEFHQKSQSFCGQAQDLMQIGSILFLRNKYKDAEKCTLESLKLYEIDHDALGEANSLSALGEILVSRGLCDEARIYYKKSLDIYELENAHVDQGDVLCNLGRLYVTLNQNDQASQYYKQALEKYIYANNSSGKAIALMALGKIYHLQGENNDALTCQKQALMIQTQRDDSFGQGEALQCLGHIYNSQGHTDDAVRCYNNAYDLHGTVNNLLAQGFDLDFLGQLYHQRKQHYKARDYWEHSLKLFEQCNFNKDTLANTVHDIGLTYCNHKDADLEKAYSHFKQALALYNEYDEKSTYPYKGYILDSLALIHWHKNEIAKAIDYFSQAAELYAQMNYSCQEQQALEHLNKLTDWLSDQ</sequence>
<comment type="caution">
    <text evidence="1">The sequence shown here is derived from an EMBL/GenBank/DDBJ whole genome shotgun (WGS) entry which is preliminary data.</text>
</comment>
<reference evidence="1" key="2">
    <citation type="journal article" date="2022" name="New Phytol.">
        <title>Evolutionary transition to the ectomycorrhizal habit in the genomes of a hyperdiverse lineage of mushroom-forming fungi.</title>
        <authorList>
            <person name="Looney B."/>
            <person name="Miyauchi S."/>
            <person name="Morin E."/>
            <person name="Drula E."/>
            <person name="Courty P.E."/>
            <person name="Kohler A."/>
            <person name="Kuo A."/>
            <person name="LaButti K."/>
            <person name="Pangilinan J."/>
            <person name="Lipzen A."/>
            <person name="Riley R."/>
            <person name="Andreopoulos W."/>
            <person name="He G."/>
            <person name="Johnson J."/>
            <person name="Nolan M."/>
            <person name="Tritt A."/>
            <person name="Barry K.W."/>
            <person name="Grigoriev I.V."/>
            <person name="Nagy L.G."/>
            <person name="Hibbett D."/>
            <person name="Henrissat B."/>
            <person name="Matheny P.B."/>
            <person name="Labbe J."/>
            <person name="Martin F.M."/>
        </authorList>
    </citation>
    <scope>NUCLEOTIDE SEQUENCE</scope>
    <source>
        <strain evidence="1">HHB10654</strain>
    </source>
</reference>
<evidence type="ECO:0000313" key="1">
    <source>
        <dbReference type="EMBL" id="KAI0055914.1"/>
    </source>
</evidence>
<organism evidence="1 2">
    <name type="scientific">Artomyces pyxidatus</name>
    <dbReference type="NCBI Taxonomy" id="48021"/>
    <lineage>
        <taxon>Eukaryota</taxon>
        <taxon>Fungi</taxon>
        <taxon>Dikarya</taxon>
        <taxon>Basidiomycota</taxon>
        <taxon>Agaricomycotina</taxon>
        <taxon>Agaricomycetes</taxon>
        <taxon>Russulales</taxon>
        <taxon>Auriscalpiaceae</taxon>
        <taxon>Artomyces</taxon>
    </lineage>
</organism>
<protein>
    <submittedName>
        <fullName evidence="1">TPR-like protein</fullName>
    </submittedName>
</protein>
<evidence type="ECO:0000313" key="2">
    <source>
        <dbReference type="Proteomes" id="UP000814140"/>
    </source>
</evidence>
<name>A0ACB8SH81_9AGAM</name>
<reference evidence="1" key="1">
    <citation type="submission" date="2021-03" db="EMBL/GenBank/DDBJ databases">
        <authorList>
            <consortium name="DOE Joint Genome Institute"/>
            <person name="Ahrendt S."/>
            <person name="Looney B.P."/>
            <person name="Miyauchi S."/>
            <person name="Morin E."/>
            <person name="Drula E."/>
            <person name="Courty P.E."/>
            <person name="Chicoki N."/>
            <person name="Fauchery L."/>
            <person name="Kohler A."/>
            <person name="Kuo A."/>
            <person name="Labutti K."/>
            <person name="Pangilinan J."/>
            <person name="Lipzen A."/>
            <person name="Riley R."/>
            <person name="Andreopoulos W."/>
            <person name="He G."/>
            <person name="Johnson J."/>
            <person name="Barry K.W."/>
            <person name="Grigoriev I.V."/>
            <person name="Nagy L."/>
            <person name="Hibbett D."/>
            <person name="Henrissat B."/>
            <person name="Matheny P.B."/>
            <person name="Labbe J."/>
            <person name="Martin F."/>
        </authorList>
    </citation>
    <scope>NUCLEOTIDE SEQUENCE</scope>
    <source>
        <strain evidence="1">HHB10654</strain>
    </source>
</reference>
<dbReference type="EMBL" id="MU277275">
    <property type="protein sequence ID" value="KAI0055914.1"/>
    <property type="molecule type" value="Genomic_DNA"/>
</dbReference>
<gene>
    <name evidence="1" type="ORF">BV25DRAFT_1832760</name>
</gene>
<dbReference type="Proteomes" id="UP000814140">
    <property type="component" value="Unassembled WGS sequence"/>
</dbReference>